<dbReference type="AlphaFoldDB" id="A0A0F8A1P7"/>
<evidence type="ECO:0000313" key="2">
    <source>
        <dbReference type="EMBL" id="KJZ76387.1"/>
    </source>
</evidence>
<accession>A0A0F8A1P7</accession>
<protein>
    <submittedName>
        <fullName evidence="2">Uncharacterized protein</fullName>
    </submittedName>
</protein>
<sequence>MARCNARSKKLANSRKRSTEPELEDEETTEFENEEDAFDGLIESIVSEQPMLAVDTTDDEPLPDEEGLFRVGKQPVQCHVSPARTAPKKA</sequence>
<gene>
    <name evidence="2" type="ORF">HIM_04116</name>
</gene>
<keyword evidence="3" id="KW-1185">Reference proteome</keyword>
<feature type="compositionally biased region" description="Basic residues" evidence="1">
    <location>
        <begin position="1"/>
        <end position="16"/>
    </location>
</feature>
<name>A0A0F8A1P7_9HYPO</name>
<evidence type="ECO:0000313" key="3">
    <source>
        <dbReference type="Proteomes" id="UP000054481"/>
    </source>
</evidence>
<dbReference type="Proteomes" id="UP000054481">
    <property type="component" value="Unassembled WGS sequence"/>
</dbReference>
<reference evidence="2 3" key="1">
    <citation type="journal article" date="2014" name="Genome Biol. Evol.">
        <title>Comparative genomics and transcriptomics analyses reveal divergent lifestyle features of nematode endoparasitic fungus Hirsutella minnesotensis.</title>
        <authorList>
            <person name="Lai Y."/>
            <person name="Liu K."/>
            <person name="Zhang X."/>
            <person name="Zhang X."/>
            <person name="Li K."/>
            <person name="Wang N."/>
            <person name="Shu C."/>
            <person name="Wu Y."/>
            <person name="Wang C."/>
            <person name="Bushley K.E."/>
            <person name="Xiang M."/>
            <person name="Liu X."/>
        </authorList>
    </citation>
    <scope>NUCLEOTIDE SEQUENCE [LARGE SCALE GENOMIC DNA]</scope>
    <source>
        <strain evidence="2 3">3608</strain>
    </source>
</reference>
<dbReference type="EMBL" id="KQ030511">
    <property type="protein sequence ID" value="KJZ76387.1"/>
    <property type="molecule type" value="Genomic_DNA"/>
</dbReference>
<feature type="region of interest" description="Disordered" evidence="1">
    <location>
        <begin position="1"/>
        <end position="35"/>
    </location>
</feature>
<organism evidence="2 3">
    <name type="scientific">Hirsutella minnesotensis 3608</name>
    <dbReference type="NCBI Taxonomy" id="1043627"/>
    <lineage>
        <taxon>Eukaryota</taxon>
        <taxon>Fungi</taxon>
        <taxon>Dikarya</taxon>
        <taxon>Ascomycota</taxon>
        <taxon>Pezizomycotina</taxon>
        <taxon>Sordariomycetes</taxon>
        <taxon>Hypocreomycetidae</taxon>
        <taxon>Hypocreales</taxon>
        <taxon>Ophiocordycipitaceae</taxon>
        <taxon>Hirsutella</taxon>
    </lineage>
</organism>
<evidence type="ECO:0000256" key="1">
    <source>
        <dbReference type="SAM" id="MobiDB-lite"/>
    </source>
</evidence>
<proteinExistence type="predicted"/>
<feature type="compositionally biased region" description="Acidic residues" evidence="1">
    <location>
        <begin position="21"/>
        <end position="35"/>
    </location>
</feature>